<keyword evidence="4" id="KW-0932">Cytokinin signaling pathway</keyword>
<dbReference type="InterPro" id="IPR009057">
    <property type="entry name" value="Homeodomain-like_sf"/>
</dbReference>
<dbReference type="InterPro" id="IPR001789">
    <property type="entry name" value="Sig_transdc_resp-reg_receiver"/>
</dbReference>
<feature type="domain" description="HTH myb-type" evidence="15">
    <location>
        <begin position="203"/>
        <end position="262"/>
    </location>
</feature>
<dbReference type="GO" id="GO:0000160">
    <property type="term" value="P:phosphorelay signal transduction system"/>
    <property type="evidence" value="ECO:0007669"/>
    <property type="project" value="UniProtKB-KW"/>
</dbReference>
<accession>A0A445IZ43</accession>
<dbReference type="PIRSF" id="PIRSF036392">
    <property type="entry name" value="RR_ARR_type-B"/>
    <property type="match status" value="1"/>
</dbReference>
<dbReference type="AlphaFoldDB" id="A0A445IZ43"/>
<comment type="subcellular location">
    <subcellularLocation>
        <location evidence="1 11">Nucleus</location>
    </subcellularLocation>
</comment>
<dbReference type="GO" id="GO:0009736">
    <property type="term" value="P:cytokinin-activated signaling pathway"/>
    <property type="evidence" value="ECO:0007669"/>
    <property type="project" value="UniProtKB-KW"/>
</dbReference>
<evidence type="ECO:0000256" key="13">
    <source>
        <dbReference type="SAM" id="MobiDB-lite"/>
    </source>
</evidence>
<evidence type="ECO:0000256" key="8">
    <source>
        <dbReference type="ARBA" id="ARBA00023159"/>
    </source>
</evidence>
<comment type="similarity">
    <text evidence="2">Belongs to the ARR family. Type-B subfamily.</text>
</comment>
<dbReference type="Gene3D" id="3.40.50.2300">
    <property type="match status" value="1"/>
</dbReference>
<evidence type="ECO:0000256" key="6">
    <source>
        <dbReference type="ARBA" id="ARBA00023015"/>
    </source>
</evidence>
<dbReference type="SUPFAM" id="SSF52172">
    <property type="entry name" value="CheY-like"/>
    <property type="match status" value="1"/>
</dbReference>
<keyword evidence="7 11" id="KW-0238">DNA-binding</keyword>
<dbReference type="InterPro" id="IPR011006">
    <property type="entry name" value="CheY-like_superfamily"/>
</dbReference>
<organism evidence="16 17">
    <name type="scientific">Glycine soja</name>
    <name type="common">Wild soybean</name>
    <dbReference type="NCBI Taxonomy" id="3848"/>
    <lineage>
        <taxon>Eukaryota</taxon>
        <taxon>Viridiplantae</taxon>
        <taxon>Streptophyta</taxon>
        <taxon>Embryophyta</taxon>
        <taxon>Tracheophyta</taxon>
        <taxon>Spermatophyta</taxon>
        <taxon>Magnoliopsida</taxon>
        <taxon>eudicotyledons</taxon>
        <taxon>Gunneridae</taxon>
        <taxon>Pentapetalae</taxon>
        <taxon>rosids</taxon>
        <taxon>fabids</taxon>
        <taxon>Fabales</taxon>
        <taxon>Fabaceae</taxon>
        <taxon>Papilionoideae</taxon>
        <taxon>50 kb inversion clade</taxon>
        <taxon>NPAAA clade</taxon>
        <taxon>indigoferoid/millettioid clade</taxon>
        <taxon>Phaseoleae</taxon>
        <taxon>Glycine</taxon>
        <taxon>Glycine subgen. Soja</taxon>
    </lineage>
</organism>
<dbReference type="GO" id="GO:0003700">
    <property type="term" value="F:DNA-binding transcription factor activity"/>
    <property type="evidence" value="ECO:0007669"/>
    <property type="project" value="UniProtKB-UniRule"/>
</dbReference>
<dbReference type="Pfam" id="PF00249">
    <property type="entry name" value="Myb_DNA-binding"/>
    <property type="match status" value="1"/>
</dbReference>
<dbReference type="PROSITE" id="PS51294">
    <property type="entry name" value="HTH_MYB"/>
    <property type="match status" value="1"/>
</dbReference>
<protein>
    <recommendedName>
        <fullName evidence="11">Two-component response regulator</fullName>
    </recommendedName>
</protein>
<evidence type="ECO:0000259" key="14">
    <source>
        <dbReference type="PROSITE" id="PS50110"/>
    </source>
</evidence>
<dbReference type="SMART" id="SM00448">
    <property type="entry name" value="REC"/>
    <property type="match status" value="1"/>
</dbReference>
<dbReference type="SUPFAM" id="SSF46689">
    <property type="entry name" value="Homeodomain-like"/>
    <property type="match status" value="1"/>
</dbReference>
<comment type="function">
    <text evidence="11">Transcriptional activator that binds specific DNA sequence.</text>
</comment>
<keyword evidence="6 11" id="KW-0805">Transcription regulation</keyword>
<dbReference type="InterPro" id="IPR006447">
    <property type="entry name" value="Myb_dom_plants"/>
</dbReference>
<keyword evidence="17" id="KW-1185">Reference proteome</keyword>
<sequence length="676" mass="73863">MAVENQREDGGCDRFPVGMRVLAVDDDPICLKVLENLLRKCQYHVTTTNQAVEALTMLRENRNKFDLVISDVNMPDIDGFKLLELVGLEMDLPVIMLSAHGDTKLVMKGVTHGACDYLLKPVRIEELKNIWQHVVRRKNFDSRDQNKASNEEKAPNFAGGGSQGLRSENSADQNKRLGKKRKDQSDEEEEGGEENEDDEDPSAQKKARVVWSVELHRKFVAAVNQLGLDKAVPKKILDLMNVEGLTRENVASHLQKYRLYLKKAAQQANMVAALGGSDSYLRIGSIDGYGDFCTSSGSGRITNATLPSYASTGIFSRLNSPAALNMRGISSSALIRPVQSQNINSSLNTLGNIQPSIFPANQSSSLLQGIPTSIELNQSKQRNCTTGISQLSQVDSSGFTVASGFPDHRATVNGPNNSLPCVSNNHIMLQGNPQTHGPGAFSNQSSVRAASLCAESFDVGLCGSSNLLDHNRCNDNWQNAAQLSKFPANSLPLCEAFSNDQLPPTSINDSNSSTHIGNNSPVDFSSRMGISVPLEDTRNELRCQEGLIGNIVQPSSYTPRQRWEEHKLDYNQNMSCPFNSVNSHASSSGVTSSMGHVLNQNNTICSNRVDASSLVGQLNGASPSISRCTEVEKFSSDIRLKPNEAYILEQMKSQDGFMQNTFGTLDDIMGVMVKRV</sequence>
<dbReference type="PANTHER" id="PTHR43874">
    <property type="entry name" value="TWO-COMPONENT RESPONSE REGULATOR"/>
    <property type="match status" value="1"/>
</dbReference>
<dbReference type="GO" id="GO:0005634">
    <property type="term" value="C:nucleus"/>
    <property type="evidence" value="ECO:0007669"/>
    <property type="project" value="UniProtKB-SubCell"/>
</dbReference>
<reference evidence="16 17" key="1">
    <citation type="submission" date="2018-09" db="EMBL/GenBank/DDBJ databases">
        <title>A high-quality reference genome of wild soybean provides a powerful tool to mine soybean genomes.</title>
        <authorList>
            <person name="Xie M."/>
            <person name="Chung C.Y.L."/>
            <person name="Li M.-W."/>
            <person name="Wong F.-L."/>
            <person name="Chan T.-F."/>
            <person name="Lam H.-M."/>
        </authorList>
    </citation>
    <scope>NUCLEOTIDE SEQUENCE [LARGE SCALE GENOMIC DNA]</scope>
    <source>
        <strain evidence="17">cv. W05</strain>
        <tissue evidence="16">Hypocotyl of etiolated seedlings</tissue>
    </source>
</reference>
<evidence type="ECO:0000256" key="2">
    <source>
        <dbReference type="ARBA" id="ARBA00006015"/>
    </source>
</evidence>
<feature type="region of interest" description="Disordered" evidence="13">
    <location>
        <begin position="141"/>
        <end position="205"/>
    </location>
</feature>
<dbReference type="InterPro" id="IPR017930">
    <property type="entry name" value="Myb_dom"/>
</dbReference>
<keyword evidence="9 11" id="KW-0804">Transcription</keyword>
<dbReference type="Proteomes" id="UP000289340">
    <property type="component" value="Chromosome 9"/>
</dbReference>
<feature type="compositionally biased region" description="Basic and acidic residues" evidence="13">
    <location>
        <begin position="141"/>
        <end position="154"/>
    </location>
</feature>
<name>A0A445IZ43_GLYSO</name>
<proteinExistence type="inferred from homology"/>
<dbReference type="InterPro" id="IPR045279">
    <property type="entry name" value="ARR-like"/>
</dbReference>
<dbReference type="Pfam" id="PF00072">
    <property type="entry name" value="Response_reg"/>
    <property type="match status" value="1"/>
</dbReference>
<evidence type="ECO:0000313" key="17">
    <source>
        <dbReference type="Proteomes" id="UP000289340"/>
    </source>
</evidence>
<evidence type="ECO:0000256" key="7">
    <source>
        <dbReference type="ARBA" id="ARBA00023125"/>
    </source>
</evidence>
<dbReference type="CDD" id="cd17584">
    <property type="entry name" value="REC_typeB_ARR-like"/>
    <property type="match status" value="1"/>
</dbReference>
<evidence type="ECO:0000256" key="10">
    <source>
        <dbReference type="ARBA" id="ARBA00023242"/>
    </source>
</evidence>
<dbReference type="InterPro" id="IPR017053">
    <property type="entry name" value="Response_reg_B-typ_pln"/>
</dbReference>
<dbReference type="EMBL" id="QZWG01000009">
    <property type="protein sequence ID" value="RZB91390.1"/>
    <property type="molecule type" value="Genomic_DNA"/>
</dbReference>
<dbReference type="InterPro" id="IPR001005">
    <property type="entry name" value="SANT/Myb"/>
</dbReference>
<evidence type="ECO:0000256" key="5">
    <source>
        <dbReference type="ARBA" id="ARBA00023012"/>
    </source>
</evidence>
<dbReference type="GO" id="GO:0003677">
    <property type="term" value="F:DNA binding"/>
    <property type="evidence" value="ECO:0007669"/>
    <property type="project" value="UniProtKB-KW"/>
</dbReference>
<feature type="modified residue" description="4-aspartylphosphate" evidence="12">
    <location>
        <position position="71"/>
    </location>
</feature>
<dbReference type="Gene3D" id="1.10.10.60">
    <property type="entry name" value="Homeodomain-like"/>
    <property type="match status" value="1"/>
</dbReference>
<dbReference type="PANTHER" id="PTHR43874:SF205">
    <property type="entry name" value="TWO-COMPONENT RESPONSE REGULATOR ORR23"/>
    <property type="match status" value="1"/>
</dbReference>
<evidence type="ECO:0000256" key="11">
    <source>
        <dbReference type="PIRNR" id="PIRNR036392"/>
    </source>
</evidence>
<evidence type="ECO:0000256" key="12">
    <source>
        <dbReference type="PROSITE-ProRule" id="PRU00169"/>
    </source>
</evidence>
<evidence type="ECO:0000256" key="4">
    <source>
        <dbReference type="ARBA" id="ARBA00022864"/>
    </source>
</evidence>
<feature type="domain" description="Response regulatory" evidence="14">
    <location>
        <begin position="20"/>
        <end position="135"/>
    </location>
</feature>
<gene>
    <name evidence="16" type="ORF">D0Y65_023697</name>
</gene>
<evidence type="ECO:0000313" key="16">
    <source>
        <dbReference type="EMBL" id="RZB91390.1"/>
    </source>
</evidence>
<keyword evidence="3 12" id="KW-0597">Phosphoprotein</keyword>
<dbReference type="NCBIfam" id="TIGR01557">
    <property type="entry name" value="myb_SHAQKYF"/>
    <property type="match status" value="1"/>
</dbReference>
<evidence type="ECO:0000256" key="1">
    <source>
        <dbReference type="ARBA" id="ARBA00004123"/>
    </source>
</evidence>
<evidence type="ECO:0000256" key="9">
    <source>
        <dbReference type="ARBA" id="ARBA00023163"/>
    </source>
</evidence>
<dbReference type="FunFam" id="1.10.10.60:FF:000007">
    <property type="entry name" value="Two-component response regulator"/>
    <property type="match status" value="1"/>
</dbReference>
<comment type="caution">
    <text evidence="16">The sequence shown here is derived from an EMBL/GenBank/DDBJ whole genome shotgun (WGS) entry which is preliminary data.</text>
</comment>
<keyword evidence="10 11" id="KW-0539">Nucleus</keyword>
<feature type="compositionally biased region" description="Acidic residues" evidence="13">
    <location>
        <begin position="185"/>
        <end position="201"/>
    </location>
</feature>
<dbReference type="PROSITE" id="PS50110">
    <property type="entry name" value="RESPONSE_REGULATORY"/>
    <property type="match status" value="1"/>
</dbReference>
<evidence type="ECO:0000256" key="3">
    <source>
        <dbReference type="ARBA" id="ARBA00022553"/>
    </source>
</evidence>
<keyword evidence="8 11" id="KW-0010">Activator</keyword>
<evidence type="ECO:0000259" key="15">
    <source>
        <dbReference type="PROSITE" id="PS51294"/>
    </source>
</evidence>
<keyword evidence="5 11" id="KW-0902">Two-component regulatory system</keyword>